<feature type="compositionally biased region" description="Acidic residues" evidence="4">
    <location>
        <begin position="94"/>
        <end position="103"/>
    </location>
</feature>
<dbReference type="SUPFAM" id="SSF56059">
    <property type="entry name" value="Glutathione synthetase ATP-binding domain-like"/>
    <property type="match status" value="1"/>
</dbReference>
<gene>
    <name evidence="5" type="ORF">HPHI1048_LOCUS14521</name>
</gene>
<keyword evidence="3" id="KW-0067">ATP-binding</keyword>
<dbReference type="GO" id="GO:0015631">
    <property type="term" value="F:tubulin binding"/>
    <property type="evidence" value="ECO:0007669"/>
    <property type="project" value="TreeGrafter"/>
</dbReference>
<feature type="compositionally biased region" description="Basic and acidic residues" evidence="4">
    <location>
        <begin position="105"/>
        <end position="126"/>
    </location>
</feature>
<feature type="compositionally biased region" description="Basic and acidic residues" evidence="4">
    <location>
        <begin position="179"/>
        <end position="194"/>
    </location>
</feature>
<name>A0A7S0ERQ6_9CRYP</name>
<dbReference type="GO" id="GO:0000226">
    <property type="term" value="P:microtubule cytoskeleton organization"/>
    <property type="evidence" value="ECO:0007669"/>
    <property type="project" value="TreeGrafter"/>
</dbReference>
<feature type="region of interest" description="Disordered" evidence="4">
    <location>
        <begin position="70"/>
        <end position="198"/>
    </location>
</feature>
<sequence length="721" mass="82959">MTADVIEQSGSEEAREQEQGQEQWQRQEQEKISDNEGCSDRERSISPSSPSSRLVVEGHGDVMCADAQVTSHEVRSCHPRVKREEEQMGLYDISPDEADEPATSDDWRKNLNEETKRKLRELERIAFSDGLESEDEEDEYPREEAVDASDGRGADRSSAVSPRQLHQTQSEVAPVQTSRQEKDSTSMENARSEDITSSLEIVAQKRQEVPATHYSSQFKSVEQIFTFHHLGEKENPQRFAEVAEKFIKEWESLKVVFGRWRKNEARVVMGHKELDDALQACADRASAYQKERTSSQLLFRVVQNRPEVASIVSEAFLSLRDDFADWTEMPASHKNSACWNLLWTWSKPKIQWSDLNIWQRVNHFPEAKHLTRKDNLKRNVARYRNIPGKVGEFFDITPLTFTLPGEYVQFCTEFARRADLPSLKNLWIMKPAGSSRGRGIFVFNDIAAVSYTECVIVQTYIERPLLLEGYKFDLRLYVLVTSMNPLEVFLYQEGFARFSSERYSLDAGDIANRFIHLTNSSINRHNVNELQQRNLRSDGYAAGGSKISLEQLQRRLKALGVDWKSLWGRVVLVVLKTLFCVQDRIPQHPNAFELFGFDILIDSDLRPWLIEVNASPSLSRDNELDFKVKDALIQDTLRIAAAPAFDREAMTGMLRRRLGERSRGRWHVDKELAGDIATILHGKRPREFGEMPEELGRFERIAPSKEWDEVKSVLKNRQTLK</sequence>
<dbReference type="PANTHER" id="PTHR12241">
    <property type="entry name" value="TUBULIN POLYGLUTAMYLASE"/>
    <property type="match status" value="1"/>
</dbReference>
<organism evidence="5">
    <name type="scientific">Hanusia phi</name>
    <dbReference type="NCBI Taxonomy" id="3032"/>
    <lineage>
        <taxon>Eukaryota</taxon>
        <taxon>Cryptophyceae</taxon>
        <taxon>Pyrenomonadales</taxon>
        <taxon>Geminigeraceae</taxon>
        <taxon>Hanusia</taxon>
    </lineage>
</organism>
<feature type="compositionally biased region" description="Basic and acidic residues" evidence="4">
    <location>
        <begin position="142"/>
        <end position="155"/>
    </location>
</feature>
<dbReference type="Pfam" id="PF03133">
    <property type="entry name" value="TTL"/>
    <property type="match status" value="1"/>
</dbReference>
<evidence type="ECO:0000256" key="4">
    <source>
        <dbReference type="SAM" id="MobiDB-lite"/>
    </source>
</evidence>
<keyword evidence="1" id="KW-0436">Ligase</keyword>
<evidence type="ECO:0000313" key="5">
    <source>
        <dbReference type="EMBL" id="CAD8491540.1"/>
    </source>
</evidence>
<feature type="compositionally biased region" description="Basic and acidic residues" evidence="4">
    <location>
        <begin position="72"/>
        <end position="86"/>
    </location>
</feature>
<evidence type="ECO:0000256" key="3">
    <source>
        <dbReference type="ARBA" id="ARBA00022840"/>
    </source>
</evidence>
<dbReference type="InterPro" id="IPR004344">
    <property type="entry name" value="TTL/TTLL_fam"/>
</dbReference>
<evidence type="ECO:0008006" key="6">
    <source>
        <dbReference type="Google" id="ProtNLM"/>
    </source>
</evidence>
<dbReference type="GO" id="GO:0070740">
    <property type="term" value="F:tubulin-glutamic acid ligase activity"/>
    <property type="evidence" value="ECO:0007669"/>
    <property type="project" value="TreeGrafter"/>
</dbReference>
<reference evidence="5" key="1">
    <citation type="submission" date="2021-01" db="EMBL/GenBank/DDBJ databases">
        <authorList>
            <person name="Corre E."/>
            <person name="Pelletier E."/>
            <person name="Niang G."/>
            <person name="Scheremetjew M."/>
            <person name="Finn R."/>
            <person name="Kale V."/>
            <person name="Holt S."/>
            <person name="Cochrane G."/>
            <person name="Meng A."/>
            <person name="Brown T."/>
            <person name="Cohen L."/>
        </authorList>
    </citation>
    <scope>NUCLEOTIDE SEQUENCE</scope>
    <source>
        <strain evidence="5">CCMP325</strain>
    </source>
</reference>
<evidence type="ECO:0000256" key="2">
    <source>
        <dbReference type="ARBA" id="ARBA00022741"/>
    </source>
</evidence>
<keyword evidence="2" id="KW-0547">Nucleotide-binding</keyword>
<dbReference type="EMBL" id="HBEO01021453">
    <property type="protein sequence ID" value="CAD8491540.1"/>
    <property type="molecule type" value="Transcribed_RNA"/>
</dbReference>
<evidence type="ECO:0000256" key="1">
    <source>
        <dbReference type="ARBA" id="ARBA00022598"/>
    </source>
</evidence>
<dbReference type="GO" id="GO:0036064">
    <property type="term" value="C:ciliary basal body"/>
    <property type="evidence" value="ECO:0007669"/>
    <property type="project" value="TreeGrafter"/>
</dbReference>
<dbReference type="AlphaFoldDB" id="A0A7S0ERQ6"/>
<feature type="region of interest" description="Disordered" evidence="4">
    <location>
        <begin position="1"/>
        <end position="55"/>
    </location>
</feature>
<dbReference type="GO" id="GO:0005524">
    <property type="term" value="F:ATP binding"/>
    <property type="evidence" value="ECO:0007669"/>
    <property type="project" value="UniProtKB-KW"/>
</dbReference>
<protein>
    <recommendedName>
        <fullName evidence="6">Tubulin--tyrosine ligase-like protein 9</fullName>
    </recommendedName>
</protein>
<feature type="compositionally biased region" description="Polar residues" evidence="4">
    <location>
        <begin position="158"/>
        <end position="178"/>
    </location>
</feature>
<dbReference type="PROSITE" id="PS51221">
    <property type="entry name" value="TTL"/>
    <property type="match status" value="1"/>
</dbReference>
<dbReference type="Gene3D" id="3.30.470.20">
    <property type="entry name" value="ATP-grasp fold, B domain"/>
    <property type="match status" value="1"/>
</dbReference>
<accession>A0A7S0ERQ6</accession>
<proteinExistence type="predicted"/>
<dbReference type="PANTHER" id="PTHR12241:SF155">
    <property type="entry name" value="TUBULIN-TYROSINE LIGASE FAMILY PROTEIN"/>
    <property type="match status" value="1"/>
</dbReference>
<feature type="compositionally biased region" description="Acidic residues" evidence="4">
    <location>
        <begin position="131"/>
        <end position="141"/>
    </location>
</feature>
<feature type="compositionally biased region" description="Basic and acidic residues" evidence="4">
    <location>
        <begin position="25"/>
        <end position="44"/>
    </location>
</feature>